<sequence>MIHSYDGAIAILALYILAVVLDPLELKHKKDTTAANSRAQK</sequence>
<feature type="transmembrane region" description="Helical" evidence="1">
    <location>
        <begin position="6"/>
        <end position="24"/>
    </location>
</feature>
<dbReference type="EMBL" id="JAQSFA010000015">
    <property type="protein sequence ID" value="MEE6701480.1"/>
    <property type="molecule type" value="Genomic_DNA"/>
</dbReference>
<organism evidence="2 3">
    <name type="scientific">Limosilactobacillus pontis</name>
    <dbReference type="NCBI Taxonomy" id="35787"/>
    <lineage>
        <taxon>Bacteria</taxon>
        <taxon>Bacillati</taxon>
        <taxon>Bacillota</taxon>
        <taxon>Bacilli</taxon>
        <taxon>Lactobacillales</taxon>
        <taxon>Lactobacillaceae</taxon>
        <taxon>Limosilactobacillus</taxon>
    </lineage>
</organism>
<dbReference type="RefSeq" id="WP_331199132.1">
    <property type="nucleotide sequence ID" value="NZ_JAQSEV010000014.1"/>
</dbReference>
<protein>
    <submittedName>
        <fullName evidence="2">Uncharacterized protein</fullName>
    </submittedName>
</protein>
<comment type="caution">
    <text evidence="2">The sequence shown here is derived from an EMBL/GenBank/DDBJ whole genome shotgun (WGS) entry which is preliminary data.</text>
</comment>
<reference evidence="2 3" key="1">
    <citation type="submission" date="2023-02" db="EMBL/GenBank/DDBJ databases">
        <title>The predominant lactic acid bacteria and yeasts involved in the spontaneous fermentation of millet during the production of the traditional porridge Hausa koko in Ghana.</title>
        <authorList>
            <person name="Atter A."/>
            <person name="Diaz M."/>
        </authorList>
    </citation>
    <scope>NUCLEOTIDE SEQUENCE [LARGE SCALE GENOMIC DNA]</scope>
    <source>
        <strain evidence="2 3">FI11552</strain>
    </source>
</reference>
<proteinExistence type="predicted"/>
<accession>A0ABU7STU0</accession>
<evidence type="ECO:0000313" key="2">
    <source>
        <dbReference type="EMBL" id="MEE6701480.1"/>
    </source>
</evidence>
<gene>
    <name evidence="2" type="ORF">PS396_06690</name>
</gene>
<keyword evidence="3" id="KW-1185">Reference proteome</keyword>
<keyword evidence="1" id="KW-0812">Transmembrane</keyword>
<dbReference type="Proteomes" id="UP001335665">
    <property type="component" value="Unassembled WGS sequence"/>
</dbReference>
<keyword evidence="1" id="KW-1133">Transmembrane helix</keyword>
<evidence type="ECO:0000313" key="3">
    <source>
        <dbReference type="Proteomes" id="UP001335665"/>
    </source>
</evidence>
<name>A0ABU7STU0_9LACO</name>
<keyword evidence="1" id="KW-0472">Membrane</keyword>
<evidence type="ECO:0000256" key="1">
    <source>
        <dbReference type="SAM" id="Phobius"/>
    </source>
</evidence>